<name>A0A4R7F427_9FLAO</name>
<accession>A0A4R7F427</accession>
<evidence type="ECO:0000256" key="1">
    <source>
        <dbReference type="SAM" id="Phobius"/>
    </source>
</evidence>
<evidence type="ECO:0000313" key="2">
    <source>
        <dbReference type="EMBL" id="TDS64280.1"/>
    </source>
</evidence>
<reference evidence="2 3" key="1">
    <citation type="submission" date="2019-03" db="EMBL/GenBank/DDBJ databases">
        <title>Genomic Encyclopedia of Archaeal and Bacterial Type Strains, Phase II (KMG-II): from individual species to whole genera.</title>
        <authorList>
            <person name="Goeker M."/>
        </authorList>
    </citation>
    <scope>NUCLEOTIDE SEQUENCE [LARGE SCALE GENOMIC DNA]</scope>
    <source>
        <strain evidence="2 3">DSM 28213</strain>
    </source>
</reference>
<sequence length="114" mass="13349">MHNGFITYSISNETMQKCKKYTIIFFVTIFSLLKLVNLHCYTHKVDHIYGKPCHICELVLLDNNTPLLLSEEVLFVVLGIVIINYRKPIYYSLTILHNNIVKYFFSRPPPVLNN</sequence>
<dbReference type="Proteomes" id="UP000295215">
    <property type="component" value="Unassembled WGS sequence"/>
</dbReference>
<feature type="transmembrane region" description="Helical" evidence="1">
    <location>
        <begin position="67"/>
        <end position="85"/>
    </location>
</feature>
<feature type="transmembrane region" description="Helical" evidence="1">
    <location>
        <begin position="21"/>
        <end position="39"/>
    </location>
</feature>
<keyword evidence="3" id="KW-1185">Reference proteome</keyword>
<keyword evidence="1" id="KW-0812">Transmembrane</keyword>
<evidence type="ECO:0000313" key="3">
    <source>
        <dbReference type="Proteomes" id="UP000295215"/>
    </source>
</evidence>
<proteinExistence type="predicted"/>
<keyword evidence="1" id="KW-0472">Membrane</keyword>
<organism evidence="2 3">
    <name type="scientific">Myroides indicus</name>
    <dbReference type="NCBI Taxonomy" id="1323422"/>
    <lineage>
        <taxon>Bacteria</taxon>
        <taxon>Pseudomonadati</taxon>
        <taxon>Bacteroidota</taxon>
        <taxon>Flavobacteriia</taxon>
        <taxon>Flavobacteriales</taxon>
        <taxon>Flavobacteriaceae</taxon>
        <taxon>Myroides</taxon>
    </lineage>
</organism>
<dbReference type="AlphaFoldDB" id="A0A4R7F427"/>
<gene>
    <name evidence="2" type="ORF">C8P70_105132</name>
</gene>
<dbReference type="EMBL" id="SOAG01000005">
    <property type="protein sequence ID" value="TDS64280.1"/>
    <property type="molecule type" value="Genomic_DNA"/>
</dbReference>
<protein>
    <submittedName>
        <fullName evidence="2">Uncharacterized protein</fullName>
    </submittedName>
</protein>
<comment type="caution">
    <text evidence="2">The sequence shown here is derived from an EMBL/GenBank/DDBJ whole genome shotgun (WGS) entry which is preliminary data.</text>
</comment>
<keyword evidence="1" id="KW-1133">Transmembrane helix</keyword>